<dbReference type="WBParaSite" id="PTRK_0000298200.1">
    <property type="protein sequence ID" value="PTRK_0000298200.1"/>
    <property type="gene ID" value="PTRK_0000298200"/>
</dbReference>
<dbReference type="Pfam" id="PF00735">
    <property type="entry name" value="Septin"/>
    <property type="match status" value="1"/>
</dbReference>
<evidence type="ECO:0000256" key="4">
    <source>
        <dbReference type="RuleBase" id="RU004560"/>
    </source>
</evidence>
<keyword evidence="2 4" id="KW-0342">GTP-binding</keyword>
<dbReference type="InterPro" id="IPR016491">
    <property type="entry name" value="Septin"/>
</dbReference>
<evidence type="ECO:0000256" key="1">
    <source>
        <dbReference type="ARBA" id="ARBA00022741"/>
    </source>
</evidence>
<dbReference type="GO" id="GO:0005525">
    <property type="term" value="F:GTP binding"/>
    <property type="evidence" value="ECO:0007669"/>
    <property type="project" value="UniProtKB-UniRule"/>
</dbReference>
<reference evidence="8" key="1">
    <citation type="submission" date="2017-02" db="UniProtKB">
        <authorList>
            <consortium name="WormBaseParasite"/>
        </authorList>
    </citation>
    <scope>IDENTIFICATION</scope>
</reference>
<dbReference type="PROSITE" id="PS51719">
    <property type="entry name" value="G_SEPTIN"/>
    <property type="match status" value="1"/>
</dbReference>
<evidence type="ECO:0000256" key="5">
    <source>
        <dbReference type="SAM" id="Coils"/>
    </source>
</evidence>
<feature type="coiled-coil region" evidence="5">
    <location>
        <begin position="382"/>
        <end position="409"/>
    </location>
</feature>
<evidence type="ECO:0000313" key="7">
    <source>
        <dbReference type="Proteomes" id="UP000038045"/>
    </source>
</evidence>
<dbReference type="CDD" id="cd01850">
    <property type="entry name" value="CDC_Septin"/>
    <property type="match status" value="1"/>
</dbReference>
<organism evidence="7 8">
    <name type="scientific">Parastrongyloides trichosuri</name>
    <name type="common">Possum-specific nematode worm</name>
    <dbReference type="NCBI Taxonomy" id="131310"/>
    <lineage>
        <taxon>Eukaryota</taxon>
        <taxon>Metazoa</taxon>
        <taxon>Ecdysozoa</taxon>
        <taxon>Nematoda</taxon>
        <taxon>Chromadorea</taxon>
        <taxon>Rhabditida</taxon>
        <taxon>Tylenchina</taxon>
        <taxon>Panagrolaimomorpha</taxon>
        <taxon>Strongyloidoidea</taxon>
        <taxon>Strongyloididae</taxon>
        <taxon>Parastrongyloides</taxon>
    </lineage>
</organism>
<evidence type="ECO:0000259" key="6">
    <source>
        <dbReference type="PROSITE" id="PS51719"/>
    </source>
</evidence>
<sequence>MTGIDNNNVTDKVKKEIERIDNIPVLKPVKYLGIEILPHQYTNRKNRLNFNLNILCIGEIGIGKTTLIESLFNRKFDIKPCNKEEIIDNIDLFENECCIDEDNVKCHLKIIESVGYGEHKINKNDGIKVIVKYIEEQFERYLKEEMKIKRKMEEYKDTRIHCCLFFISPTGHGLRSIDIDTMKELSKRVNIIPIIAKADTTSKNELINLKSRIVEQLKVNSIDMYQFPVDDDTVGVINKSFNNIMPFAVIGSNDFIINSSGKRVRARKYPWGIVEVENEEHCDFIKMRDSIIKYNIDSLMESTNNILYENYRKDKLKEMKINDGDMGVRMKETIIKHQKMKEEELKNLEDEYRLEFNNKVLKKDEYFKICEQEQESKKYEIEKKMKDEILNVEKEISLLEEEKTRLLNISRVKGKAAFFIKN</sequence>
<name>A0A0N4Z728_PARTI</name>
<feature type="coiled-coil region" evidence="5">
    <location>
        <begin position="331"/>
        <end position="358"/>
    </location>
</feature>
<evidence type="ECO:0000256" key="3">
    <source>
        <dbReference type="PIRNR" id="PIRNR006698"/>
    </source>
</evidence>
<dbReference type="InterPro" id="IPR027417">
    <property type="entry name" value="P-loop_NTPase"/>
</dbReference>
<dbReference type="Proteomes" id="UP000038045">
    <property type="component" value="Unplaced"/>
</dbReference>
<dbReference type="Gene3D" id="3.40.50.300">
    <property type="entry name" value="P-loop containing nucleotide triphosphate hydrolases"/>
    <property type="match status" value="1"/>
</dbReference>
<protein>
    <recommendedName>
        <fullName evidence="3">Septin</fullName>
    </recommendedName>
</protein>
<dbReference type="PIRSF" id="PIRSF006698">
    <property type="entry name" value="Septin"/>
    <property type="match status" value="1"/>
</dbReference>
<proteinExistence type="inferred from homology"/>
<evidence type="ECO:0000313" key="8">
    <source>
        <dbReference type="WBParaSite" id="PTRK_0000298200.1"/>
    </source>
</evidence>
<dbReference type="AlphaFoldDB" id="A0A0N4Z728"/>
<dbReference type="PANTHER" id="PTHR18884">
    <property type="entry name" value="SEPTIN"/>
    <property type="match status" value="1"/>
</dbReference>
<keyword evidence="5" id="KW-0175">Coiled coil</keyword>
<feature type="domain" description="Septin-type G" evidence="6">
    <location>
        <begin position="48"/>
        <end position="318"/>
    </location>
</feature>
<dbReference type="InterPro" id="IPR030379">
    <property type="entry name" value="G_SEPTIN_dom"/>
</dbReference>
<accession>A0A0N4Z728</accession>
<dbReference type="SUPFAM" id="SSF52540">
    <property type="entry name" value="P-loop containing nucleoside triphosphate hydrolases"/>
    <property type="match status" value="1"/>
</dbReference>
<dbReference type="STRING" id="131310.A0A0N4Z728"/>
<evidence type="ECO:0000256" key="2">
    <source>
        <dbReference type="ARBA" id="ARBA00023134"/>
    </source>
</evidence>
<keyword evidence="7" id="KW-1185">Reference proteome</keyword>
<comment type="similarity">
    <text evidence="3 4">Belongs to the TRAFAC class TrmE-Era-EngA-EngB-Septin-like GTPase superfamily. Septin GTPase family.</text>
</comment>
<keyword evidence="1 4" id="KW-0547">Nucleotide-binding</keyword>